<dbReference type="Proteomes" id="UP001431209">
    <property type="component" value="Unassembled WGS sequence"/>
</dbReference>
<evidence type="ECO:0000313" key="1">
    <source>
        <dbReference type="EMBL" id="KAL0484553.1"/>
    </source>
</evidence>
<proteinExistence type="predicted"/>
<name>A0AAW2Z6I6_9EUKA</name>
<comment type="caution">
    <text evidence="1">The sequence shown here is derived from an EMBL/GenBank/DDBJ whole genome shotgun (WGS) entry which is preliminary data.</text>
</comment>
<dbReference type="EMBL" id="JAOPGA020001054">
    <property type="protein sequence ID" value="KAL0484553.1"/>
    <property type="molecule type" value="Genomic_DNA"/>
</dbReference>
<reference evidence="1 2" key="1">
    <citation type="submission" date="2024-03" db="EMBL/GenBank/DDBJ databases">
        <title>The Acrasis kona genome and developmental transcriptomes reveal deep origins of eukaryotic multicellular pathways.</title>
        <authorList>
            <person name="Sheikh S."/>
            <person name="Fu C.-J."/>
            <person name="Brown M.W."/>
            <person name="Baldauf S.L."/>
        </authorList>
    </citation>
    <scope>NUCLEOTIDE SEQUENCE [LARGE SCALE GENOMIC DNA]</scope>
    <source>
        <strain evidence="1 2">ATCC MYA-3509</strain>
    </source>
</reference>
<protein>
    <submittedName>
        <fullName evidence="1">Uncharacterized protein</fullName>
    </submittedName>
</protein>
<organism evidence="1 2">
    <name type="scientific">Acrasis kona</name>
    <dbReference type="NCBI Taxonomy" id="1008807"/>
    <lineage>
        <taxon>Eukaryota</taxon>
        <taxon>Discoba</taxon>
        <taxon>Heterolobosea</taxon>
        <taxon>Tetramitia</taxon>
        <taxon>Eutetramitia</taxon>
        <taxon>Acrasidae</taxon>
        <taxon>Acrasis</taxon>
    </lineage>
</organism>
<sequence length="218" mass="25099">MGFLTKSHKDTHVTEIPVATKVITTEAVVPVVEKTTVIEKEAIVTNITDKAVLEQVINKENREIHHVNVIQEIHEQPIIEVEKMAQMKHIREKSEMMTVVEGTQFEKIDNAHVRMTEEERARYELAHKGLLSKDVAVAIKKDVSSTVVQDAEEIREVIIQPVIERHQQAIVTEVHEKKIVEIHEHPIVRKIIEKPIVREIFHDQILVESKEKLLQPTL</sequence>
<dbReference type="AlphaFoldDB" id="A0AAW2Z6I6"/>
<keyword evidence="2" id="KW-1185">Reference proteome</keyword>
<evidence type="ECO:0000313" key="2">
    <source>
        <dbReference type="Proteomes" id="UP001431209"/>
    </source>
</evidence>
<gene>
    <name evidence="1" type="ORF">AKO1_011615</name>
</gene>
<accession>A0AAW2Z6I6</accession>